<evidence type="ECO:0000313" key="3">
    <source>
        <dbReference type="EMBL" id="RZT00965.1"/>
    </source>
</evidence>
<keyword evidence="1" id="KW-0732">Signal</keyword>
<dbReference type="CDD" id="cd14256">
    <property type="entry name" value="Dockerin_I"/>
    <property type="match status" value="1"/>
</dbReference>
<dbReference type="PROSITE" id="PS51766">
    <property type="entry name" value="DOCKERIN"/>
    <property type="match status" value="1"/>
</dbReference>
<dbReference type="GO" id="GO:0004553">
    <property type="term" value="F:hydrolase activity, hydrolyzing O-glycosyl compounds"/>
    <property type="evidence" value="ECO:0007669"/>
    <property type="project" value="InterPro"/>
</dbReference>
<proteinExistence type="predicted"/>
<dbReference type="InterPro" id="IPR016134">
    <property type="entry name" value="Dockerin_dom"/>
</dbReference>
<feature type="domain" description="Dockerin" evidence="2">
    <location>
        <begin position="551"/>
        <end position="618"/>
    </location>
</feature>
<dbReference type="SUPFAM" id="SSF63446">
    <property type="entry name" value="Type I dockerin domain"/>
    <property type="match status" value="1"/>
</dbReference>
<dbReference type="InterPro" id="IPR036439">
    <property type="entry name" value="Dockerin_dom_sf"/>
</dbReference>
<organism evidence="3 4">
    <name type="scientific">Cuneatibacter caecimuris</name>
    <dbReference type="NCBI Taxonomy" id="1796618"/>
    <lineage>
        <taxon>Bacteria</taxon>
        <taxon>Bacillati</taxon>
        <taxon>Bacillota</taxon>
        <taxon>Clostridia</taxon>
        <taxon>Lachnospirales</taxon>
        <taxon>Lachnospiraceae</taxon>
        <taxon>Cuneatibacter</taxon>
    </lineage>
</organism>
<reference evidence="3 4" key="1">
    <citation type="submission" date="2019-02" db="EMBL/GenBank/DDBJ databases">
        <title>Genomic Encyclopedia of Type Strains, Phase IV (KMG-IV): sequencing the most valuable type-strain genomes for metagenomic binning, comparative biology and taxonomic classification.</title>
        <authorList>
            <person name="Goeker M."/>
        </authorList>
    </citation>
    <scope>NUCLEOTIDE SEQUENCE [LARGE SCALE GENOMIC DNA]</scope>
    <source>
        <strain evidence="3 4">DSM 29486</strain>
    </source>
</reference>
<dbReference type="PROSITE" id="PS51257">
    <property type="entry name" value="PROKAR_LIPOPROTEIN"/>
    <property type="match status" value="1"/>
</dbReference>
<dbReference type="Pfam" id="PF00404">
    <property type="entry name" value="Dockerin_1"/>
    <property type="match status" value="1"/>
</dbReference>
<accession>A0A4Q7PKC6</accession>
<dbReference type="InterPro" id="IPR018247">
    <property type="entry name" value="EF_Hand_1_Ca_BS"/>
</dbReference>
<keyword evidence="4" id="KW-1185">Reference proteome</keyword>
<dbReference type="GO" id="GO:0000272">
    <property type="term" value="P:polysaccharide catabolic process"/>
    <property type="evidence" value="ECO:0007669"/>
    <property type="project" value="InterPro"/>
</dbReference>
<gene>
    <name evidence="3" type="ORF">EV209_1402</name>
</gene>
<protein>
    <submittedName>
        <fullName evidence="3">Beta-N-acetylglucosaminidase</fullName>
    </submittedName>
</protein>
<sequence length="620" mass="68685">MRHNRRRNRWKALTLALTVALTGCLTGLSLKADNYTPDEAYRQSLRAQGFPEDYLKPLDQLHQKHPNWVFQSVVTGIDWKTFIDNEDMGTKSLISNSDKQAVSSWKSLADGAYNWETSQWTVYDGTGWVRASRELVEYYADPRNQFGEKEIFQFLSNAYHPESQNEEGLQRALRNTFMASSNKLVSDSAGNTYTYVEAIMDAAEYAGLSPYAIGTKIRLEQGVNGNSGSISGNFVGIKGSYAGLYNYFNHGAYNANGLGAIENGLIYARGDTITNAQLRQNMRIPWTNQYDSILGGAYKYADYTRYGQDTNYFEKFNVVYDGGYGLFYHQYFTHIRGANSLGIAQSASYEGMDDIKLVFRIPVYLNMPSAPCPMPTRDGSPNYKLADLSVNGYSLTPTFNTDTLTYSIIVDENVSEVTVSARAYDAAHASISGTGTISLKHGQNEVPVTVTAGNGTKRTYTLLIARRGSDPEPVPKPEFKLPDYAVISGQTGYLHGIEPGTMAQSFLDGMTLKNCNAEIHKADGSINTGRIGTGNQIVIMNSSGESVAKYQVVVYGDVNGDGKITAADLGLVQRHVLHIQMQEEVYFVATDVNRDQRITAADMYYVQQHILHNVVIPQGE</sequence>
<evidence type="ECO:0000256" key="1">
    <source>
        <dbReference type="SAM" id="SignalP"/>
    </source>
</evidence>
<dbReference type="RefSeq" id="WP_165388847.1">
    <property type="nucleotide sequence ID" value="NZ_SGXF01000002.1"/>
</dbReference>
<feature type="chain" id="PRO_5021032584" evidence="1">
    <location>
        <begin position="33"/>
        <end position="620"/>
    </location>
</feature>
<evidence type="ECO:0000313" key="4">
    <source>
        <dbReference type="Proteomes" id="UP000292927"/>
    </source>
</evidence>
<name>A0A4Q7PKC6_9FIRM</name>
<feature type="signal peptide" evidence="1">
    <location>
        <begin position="1"/>
        <end position="32"/>
    </location>
</feature>
<dbReference type="EMBL" id="SGXF01000002">
    <property type="protein sequence ID" value="RZT00965.1"/>
    <property type="molecule type" value="Genomic_DNA"/>
</dbReference>
<dbReference type="Proteomes" id="UP000292927">
    <property type="component" value="Unassembled WGS sequence"/>
</dbReference>
<dbReference type="Pfam" id="PF12733">
    <property type="entry name" value="Cadherin-like"/>
    <property type="match status" value="1"/>
</dbReference>
<dbReference type="Gene3D" id="1.10.1330.10">
    <property type="entry name" value="Dockerin domain"/>
    <property type="match status" value="1"/>
</dbReference>
<dbReference type="InterPro" id="IPR002105">
    <property type="entry name" value="Dockerin_1_rpt"/>
</dbReference>
<evidence type="ECO:0000259" key="2">
    <source>
        <dbReference type="PROSITE" id="PS51766"/>
    </source>
</evidence>
<comment type="caution">
    <text evidence="3">The sequence shown here is derived from an EMBL/GenBank/DDBJ whole genome shotgun (WGS) entry which is preliminary data.</text>
</comment>
<dbReference type="AlphaFoldDB" id="A0A4Q7PKC6"/>
<dbReference type="InterPro" id="IPR025883">
    <property type="entry name" value="Cadherin-like_domain"/>
</dbReference>
<dbReference type="PROSITE" id="PS00018">
    <property type="entry name" value="EF_HAND_1"/>
    <property type="match status" value="2"/>
</dbReference>